<feature type="domain" description="Ig-like" evidence="3">
    <location>
        <begin position="96"/>
        <end position="189"/>
    </location>
</feature>
<feature type="compositionally biased region" description="Low complexity" evidence="2">
    <location>
        <begin position="205"/>
        <end position="221"/>
    </location>
</feature>
<dbReference type="GO" id="GO:0007411">
    <property type="term" value="P:axon guidance"/>
    <property type="evidence" value="ECO:0007669"/>
    <property type="project" value="TreeGrafter"/>
</dbReference>
<dbReference type="InterPro" id="IPR036179">
    <property type="entry name" value="Ig-like_dom_sf"/>
</dbReference>
<dbReference type="Pfam" id="PF13927">
    <property type="entry name" value="Ig_3"/>
    <property type="match status" value="1"/>
</dbReference>
<dbReference type="InterPro" id="IPR007110">
    <property type="entry name" value="Ig-like_dom"/>
</dbReference>
<dbReference type="EMBL" id="UYRU01082852">
    <property type="protein sequence ID" value="VDN32883.1"/>
    <property type="molecule type" value="Genomic_DNA"/>
</dbReference>
<evidence type="ECO:0000313" key="5">
    <source>
        <dbReference type="Proteomes" id="UP000281553"/>
    </source>
</evidence>
<dbReference type="PANTHER" id="PTHR10075:SF100">
    <property type="entry name" value="FASCICLIN-2"/>
    <property type="match status" value="1"/>
</dbReference>
<dbReference type="GO" id="GO:0030424">
    <property type="term" value="C:axon"/>
    <property type="evidence" value="ECO:0007669"/>
    <property type="project" value="TreeGrafter"/>
</dbReference>
<dbReference type="PROSITE" id="PS50835">
    <property type="entry name" value="IG_LIKE"/>
    <property type="match status" value="1"/>
</dbReference>
<keyword evidence="5" id="KW-1185">Reference proteome</keyword>
<dbReference type="Proteomes" id="UP000281553">
    <property type="component" value="Unassembled WGS sequence"/>
</dbReference>
<dbReference type="InterPro" id="IPR003598">
    <property type="entry name" value="Ig_sub2"/>
</dbReference>
<dbReference type="AlphaFoldDB" id="A0A3P7N7P8"/>
<reference evidence="4 5" key="1">
    <citation type="submission" date="2018-11" db="EMBL/GenBank/DDBJ databases">
        <authorList>
            <consortium name="Pathogen Informatics"/>
        </authorList>
    </citation>
    <scope>NUCLEOTIDE SEQUENCE [LARGE SCALE GENOMIC DNA]</scope>
</reference>
<feature type="non-terminal residue" evidence="4">
    <location>
        <position position="221"/>
    </location>
</feature>
<evidence type="ECO:0000259" key="3">
    <source>
        <dbReference type="PROSITE" id="PS50835"/>
    </source>
</evidence>
<accession>A0A3P7N7P8</accession>
<evidence type="ECO:0000313" key="4">
    <source>
        <dbReference type="EMBL" id="VDN32883.1"/>
    </source>
</evidence>
<dbReference type="GO" id="GO:0070593">
    <property type="term" value="P:dendrite self-avoidance"/>
    <property type="evidence" value="ECO:0007669"/>
    <property type="project" value="TreeGrafter"/>
</dbReference>
<sequence>MPVHWSWRSKVRPESPPVTLYEEPVAASSGSGVEKEGTNQLVTFKRPWGSRYEFVQGKVGNLRLINVSVEDSGEYICESLVGRVARVVYTLKVRAPISVRIQPRQRVCDFGARVELECRVSGYPHQVIYWLHDAKPTSPLRQQIVRRSPAPDAPASAEVRERLIINSFSLEDIGVYQCVAESSLMDTATSPAAGGRGRIGELRESTSSSSPSSSSPASSSA</sequence>
<feature type="region of interest" description="Disordered" evidence="2">
    <location>
        <begin position="187"/>
        <end position="221"/>
    </location>
</feature>
<dbReference type="GO" id="GO:0098632">
    <property type="term" value="F:cell-cell adhesion mediator activity"/>
    <property type="evidence" value="ECO:0007669"/>
    <property type="project" value="TreeGrafter"/>
</dbReference>
<dbReference type="InterPro" id="IPR003599">
    <property type="entry name" value="Ig_sub"/>
</dbReference>
<protein>
    <recommendedName>
        <fullName evidence="3">Ig-like domain-containing protein</fullName>
    </recommendedName>
</protein>
<dbReference type="SUPFAM" id="SSF48726">
    <property type="entry name" value="Immunoglobulin"/>
    <property type="match status" value="2"/>
</dbReference>
<dbReference type="SMART" id="SM00409">
    <property type="entry name" value="IG"/>
    <property type="match status" value="2"/>
</dbReference>
<dbReference type="GO" id="GO:0005886">
    <property type="term" value="C:plasma membrane"/>
    <property type="evidence" value="ECO:0007669"/>
    <property type="project" value="TreeGrafter"/>
</dbReference>
<organism evidence="4 5">
    <name type="scientific">Dibothriocephalus latus</name>
    <name type="common">Fish tapeworm</name>
    <name type="synonym">Diphyllobothrium latum</name>
    <dbReference type="NCBI Taxonomy" id="60516"/>
    <lineage>
        <taxon>Eukaryota</taxon>
        <taxon>Metazoa</taxon>
        <taxon>Spiralia</taxon>
        <taxon>Lophotrochozoa</taxon>
        <taxon>Platyhelminthes</taxon>
        <taxon>Cestoda</taxon>
        <taxon>Eucestoda</taxon>
        <taxon>Diphyllobothriidea</taxon>
        <taxon>Diphyllobothriidae</taxon>
        <taxon>Dibothriocephalus</taxon>
    </lineage>
</organism>
<evidence type="ECO:0000256" key="2">
    <source>
        <dbReference type="SAM" id="MobiDB-lite"/>
    </source>
</evidence>
<dbReference type="Gene3D" id="2.60.40.10">
    <property type="entry name" value="Immunoglobulins"/>
    <property type="match status" value="1"/>
</dbReference>
<name>A0A3P7N7P8_DIBLA</name>
<dbReference type="OrthoDB" id="10001713at2759"/>
<dbReference type="GO" id="GO:0007156">
    <property type="term" value="P:homophilic cell adhesion via plasma membrane adhesion molecules"/>
    <property type="evidence" value="ECO:0007669"/>
    <property type="project" value="TreeGrafter"/>
</dbReference>
<dbReference type="SMART" id="SM00408">
    <property type="entry name" value="IGc2"/>
    <property type="match status" value="1"/>
</dbReference>
<evidence type="ECO:0000256" key="1">
    <source>
        <dbReference type="ARBA" id="ARBA00023319"/>
    </source>
</evidence>
<proteinExistence type="predicted"/>
<dbReference type="PANTHER" id="PTHR10075">
    <property type="entry name" value="BASIGIN RELATED"/>
    <property type="match status" value="1"/>
</dbReference>
<gene>
    <name evidence="4" type="ORF">DILT_LOCUS16098</name>
</gene>
<dbReference type="InterPro" id="IPR013783">
    <property type="entry name" value="Ig-like_fold"/>
</dbReference>
<keyword evidence="1" id="KW-0393">Immunoglobulin domain</keyword>